<dbReference type="EMBL" id="JAHZUY010000026">
    <property type="protein sequence ID" value="MBW8270003.1"/>
    <property type="molecule type" value="Genomic_DNA"/>
</dbReference>
<name>A0ABS7F316_9PROT</name>
<evidence type="ECO:0000313" key="2">
    <source>
        <dbReference type="Proteomes" id="UP001519924"/>
    </source>
</evidence>
<reference evidence="1 2" key="1">
    <citation type="submission" date="2021-08" db="EMBL/GenBank/DDBJ databases">
        <title>Caldovatus sediminis gen. nov., sp. nov., a moderately thermophilic bacterium isolated from a hot spring.</title>
        <authorList>
            <person name="Hu C.-J."/>
            <person name="Li W.-J."/>
            <person name="Xian W.-D."/>
        </authorList>
    </citation>
    <scope>NUCLEOTIDE SEQUENCE [LARGE SCALE GENOMIC DNA]</scope>
    <source>
        <strain evidence="1 2">SYSU G05006</strain>
    </source>
</reference>
<gene>
    <name evidence="1" type="ORF">K1J50_10945</name>
</gene>
<dbReference type="RefSeq" id="WP_220117749.1">
    <property type="nucleotide sequence ID" value="NZ_JAHZUY010000026.1"/>
</dbReference>
<keyword evidence="2" id="KW-1185">Reference proteome</keyword>
<accession>A0ABS7F316</accession>
<dbReference type="Proteomes" id="UP001519924">
    <property type="component" value="Unassembled WGS sequence"/>
</dbReference>
<protein>
    <submittedName>
        <fullName evidence="1">Uncharacterized protein</fullName>
    </submittedName>
</protein>
<comment type="caution">
    <text evidence="1">The sequence shown here is derived from an EMBL/GenBank/DDBJ whole genome shotgun (WGS) entry which is preliminary data.</text>
</comment>
<proteinExistence type="predicted"/>
<sequence length="75" mass="8322">MRLPTAPALPRCSLDIGRSPTSEAELNAMRAAAWHRQGVAVIPIDEITDPWLRQALTNEANRRWGRRQGGPAHGR</sequence>
<evidence type="ECO:0000313" key="1">
    <source>
        <dbReference type="EMBL" id="MBW8270003.1"/>
    </source>
</evidence>
<organism evidence="1 2">
    <name type="scientific">Caldovatus aquaticus</name>
    <dbReference type="NCBI Taxonomy" id="2865671"/>
    <lineage>
        <taxon>Bacteria</taxon>
        <taxon>Pseudomonadati</taxon>
        <taxon>Pseudomonadota</taxon>
        <taxon>Alphaproteobacteria</taxon>
        <taxon>Acetobacterales</taxon>
        <taxon>Roseomonadaceae</taxon>
        <taxon>Caldovatus</taxon>
    </lineage>
</organism>